<evidence type="ECO:0000259" key="2">
    <source>
        <dbReference type="Pfam" id="PF02481"/>
    </source>
</evidence>
<dbReference type="NCBIfam" id="TIGR00732">
    <property type="entry name" value="dprA"/>
    <property type="match status" value="1"/>
</dbReference>
<dbReference type="PANTHER" id="PTHR43022:SF1">
    <property type="entry name" value="PROTEIN SMF"/>
    <property type="match status" value="1"/>
</dbReference>
<dbReference type="SUPFAM" id="SSF46785">
    <property type="entry name" value="Winged helix' DNA-binding domain"/>
    <property type="match status" value="1"/>
</dbReference>
<dbReference type="RefSeq" id="WP_311652563.1">
    <property type="nucleotide sequence ID" value="NZ_JAVRIB010000006.1"/>
</dbReference>
<evidence type="ECO:0000256" key="1">
    <source>
        <dbReference type="ARBA" id="ARBA00006525"/>
    </source>
</evidence>
<dbReference type="InterPro" id="IPR057666">
    <property type="entry name" value="DrpA_SLOG"/>
</dbReference>
<dbReference type="Pfam" id="PF17782">
    <property type="entry name" value="WHD_DprA"/>
    <property type="match status" value="1"/>
</dbReference>
<dbReference type="Gene3D" id="1.10.10.10">
    <property type="entry name" value="Winged helix-like DNA-binding domain superfamily/Winged helix DNA-binding domain"/>
    <property type="match status" value="1"/>
</dbReference>
<dbReference type="InterPro" id="IPR036390">
    <property type="entry name" value="WH_DNA-bd_sf"/>
</dbReference>
<sequence length="377" mass="39577">MTPAAALRDWLALARCPGLGPRVAQRLLAACGGDPRSVLSASRTTWRDAGLSQAGCDWLAKPDEQALTEDKAWLEAADDRHFIHWQDSRYPPGLAAIDDPPPWLFAIGDTDLLAVPGLAIVGSRNPTPGGRENATDFARELAAGGLSIVSGLASGIDTAAHQGALAARGMTVAVCGTGLDRVYPARNRDLARQIGSQGLLLSEFHLGTEARPGHFPRRNRLIAGLTLGTLVVEAARASGSLITARLASEAGREVFAIPGSIHNPLARGCHQLIRDGATLVESAADILAEIGHRLPADAPVATIPEPESATATPADSDQKRLLDAMGDGPTRVDELVARTALTPEAVSSMLLIMELQGLVATAPGGAFTRTRESFRFD</sequence>
<gene>
    <name evidence="4" type="primary">dprA</name>
    <name evidence="4" type="ORF">RM532_07265</name>
</gene>
<evidence type="ECO:0000313" key="4">
    <source>
        <dbReference type="EMBL" id="MDT0634754.1"/>
    </source>
</evidence>
<feature type="domain" description="DprA winged helix" evidence="3">
    <location>
        <begin position="306"/>
        <end position="365"/>
    </location>
</feature>
<dbReference type="Pfam" id="PF02481">
    <property type="entry name" value="DNA_processg_A"/>
    <property type="match status" value="1"/>
</dbReference>
<dbReference type="InterPro" id="IPR003488">
    <property type="entry name" value="DprA"/>
</dbReference>
<dbReference type="PANTHER" id="PTHR43022">
    <property type="entry name" value="PROTEIN SMF"/>
    <property type="match status" value="1"/>
</dbReference>
<comment type="caution">
    <text evidence="4">The sequence shown here is derived from an EMBL/GenBank/DDBJ whole genome shotgun (WGS) entry which is preliminary data.</text>
</comment>
<dbReference type="InterPro" id="IPR041614">
    <property type="entry name" value="DprA_WH"/>
</dbReference>
<dbReference type="InterPro" id="IPR036388">
    <property type="entry name" value="WH-like_DNA-bd_sf"/>
</dbReference>
<comment type="similarity">
    <text evidence="1">Belongs to the DprA/Smf family.</text>
</comment>
<reference evidence="4 5" key="1">
    <citation type="submission" date="2023-09" db="EMBL/GenBank/DDBJ databases">
        <authorList>
            <person name="Rey-Velasco X."/>
        </authorList>
    </citation>
    <scope>NUCLEOTIDE SEQUENCE [LARGE SCALE GENOMIC DNA]</scope>
    <source>
        <strain evidence="4 5">W335</strain>
    </source>
</reference>
<dbReference type="SUPFAM" id="SSF102405">
    <property type="entry name" value="MCP/YpsA-like"/>
    <property type="match status" value="1"/>
</dbReference>
<organism evidence="4 5">
    <name type="scientific">Spectribacter hydrogenoxidans</name>
    <dbReference type="NCBI Taxonomy" id="3075608"/>
    <lineage>
        <taxon>Bacteria</taxon>
        <taxon>Pseudomonadati</taxon>
        <taxon>Pseudomonadota</taxon>
        <taxon>Gammaproteobacteria</taxon>
        <taxon>Salinisphaerales</taxon>
        <taxon>Salinisphaeraceae</taxon>
        <taxon>Spectribacter</taxon>
    </lineage>
</organism>
<dbReference type="Gene3D" id="3.40.50.450">
    <property type="match status" value="1"/>
</dbReference>
<name>A0ABU3BZL7_9GAMM</name>
<evidence type="ECO:0000259" key="3">
    <source>
        <dbReference type="Pfam" id="PF17782"/>
    </source>
</evidence>
<dbReference type="EMBL" id="JAVRIB010000006">
    <property type="protein sequence ID" value="MDT0634754.1"/>
    <property type="molecule type" value="Genomic_DNA"/>
</dbReference>
<protein>
    <submittedName>
        <fullName evidence="4">DNA-processing protein DprA</fullName>
    </submittedName>
</protein>
<evidence type="ECO:0000313" key="5">
    <source>
        <dbReference type="Proteomes" id="UP001251857"/>
    </source>
</evidence>
<dbReference type="Proteomes" id="UP001251857">
    <property type="component" value="Unassembled WGS sequence"/>
</dbReference>
<keyword evidence="5" id="KW-1185">Reference proteome</keyword>
<accession>A0ABU3BZL7</accession>
<feature type="domain" description="Smf/DprA SLOG" evidence="2">
    <location>
        <begin position="82"/>
        <end position="290"/>
    </location>
</feature>
<proteinExistence type="inferred from homology"/>